<feature type="signal peptide" evidence="3">
    <location>
        <begin position="1"/>
        <end position="23"/>
    </location>
</feature>
<evidence type="ECO:0000313" key="4">
    <source>
        <dbReference type="EMBL" id="QPC80542.1"/>
    </source>
</evidence>
<keyword evidence="3" id="KW-0732">Signal</keyword>
<dbReference type="AlphaFoldDB" id="A0A7S8E550"/>
<proteinExistence type="predicted"/>
<accession>A0A7S8E550</accession>
<keyword evidence="5" id="KW-1185">Reference proteome</keyword>
<reference evidence="4 5" key="1">
    <citation type="submission" date="2020-02" db="EMBL/GenBank/DDBJ databases">
        <authorList>
            <person name="Zheng R.K."/>
            <person name="Sun C.M."/>
        </authorList>
    </citation>
    <scope>NUCLEOTIDE SEQUENCE [LARGE SCALE GENOMIC DNA]</scope>
    <source>
        <strain evidence="5">rifampicinis</strain>
    </source>
</reference>
<keyword evidence="2" id="KW-0812">Transmembrane</keyword>
<keyword evidence="2" id="KW-1133">Transmembrane helix</keyword>
<keyword evidence="2" id="KW-0472">Membrane</keyword>
<dbReference type="EMBL" id="CP062983">
    <property type="protein sequence ID" value="QPC80542.1"/>
    <property type="molecule type" value="Genomic_DNA"/>
</dbReference>
<organism evidence="4 5">
    <name type="scientific">Phototrophicus methaneseepsis</name>
    <dbReference type="NCBI Taxonomy" id="2710758"/>
    <lineage>
        <taxon>Bacteria</taxon>
        <taxon>Bacillati</taxon>
        <taxon>Chloroflexota</taxon>
        <taxon>Candidatus Thermofontia</taxon>
        <taxon>Phototrophicales</taxon>
        <taxon>Phototrophicaceae</taxon>
        <taxon>Phototrophicus</taxon>
    </lineage>
</organism>
<feature type="transmembrane region" description="Helical" evidence="2">
    <location>
        <begin position="475"/>
        <end position="496"/>
    </location>
</feature>
<dbReference type="RefSeq" id="WP_195168617.1">
    <property type="nucleotide sequence ID" value="NZ_CP062983.1"/>
</dbReference>
<evidence type="ECO:0000256" key="1">
    <source>
        <dbReference type="SAM" id="MobiDB-lite"/>
    </source>
</evidence>
<feature type="chain" id="PRO_5032683087" evidence="3">
    <location>
        <begin position="24"/>
        <end position="503"/>
    </location>
</feature>
<protein>
    <submittedName>
        <fullName evidence="4">Uncharacterized protein</fullName>
    </submittedName>
</protein>
<evidence type="ECO:0000256" key="3">
    <source>
        <dbReference type="SAM" id="SignalP"/>
    </source>
</evidence>
<sequence length="503" mass="55180">MTQRSMGWVWVLVLAFLAAPVLAQNSAITDSERIRERVVVSFPQSIYFELQIQGTVDDIQALVLTIAQGTPLETAVTFGEEVELGVFVGEIFAGYTWEIPEETPPTLFQKIAYTWQGTVAGEEFEYEGSVLFTDDRYRWALAESDDGRLYIAADEVIVNPASLVARFEPVINLMQANTNQNPTVRVLLHRTDQIPGCALSLEDEPEVVAVVDYQLVTVPCDEARAEAIIEASDYQLVAVDGTFDATEHLLPVLARAYYLPLWQGVSVPAWFNYGLRHFYAPIADSQDLLASRNQTRSGDVLRLSEMNIVPADEASLNQWRAQAHGLVVYIAARYGVDTVFELARRVGDFDDFEAAYEDITGDSLDALVLDWESWLFSDAANLAYGYAPYVGETPTLTATPTITQTPLPPTATMTPSQTPHVTDTPQPTRTPVPPTPTLTPLPAQGFTLRPTATLTPTSLPDGLQIAEMLPGVSNLQLAILCGGIFIALLFVAVAMLSRQQSSS</sequence>
<dbReference type="KEGG" id="pmet:G4Y79_12545"/>
<evidence type="ECO:0000256" key="2">
    <source>
        <dbReference type="SAM" id="Phobius"/>
    </source>
</evidence>
<gene>
    <name evidence="4" type="ORF">G4Y79_12545</name>
</gene>
<feature type="region of interest" description="Disordered" evidence="1">
    <location>
        <begin position="398"/>
        <end position="432"/>
    </location>
</feature>
<dbReference type="Proteomes" id="UP000594468">
    <property type="component" value="Chromosome"/>
</dbReference>
<name>A0A7S8E550_9CHLR</name>
<evidence type="ECO:0000313" key="5">
    <source>
        <dbReference type="Proteomes" id="UP000594468"/>
    </source>
</evidence>